<protein>
    <submittedName>
        <fullName evidence="11">Amino acid ABC transporter permease protein</fullName>
    </submittedName>
</protein>
<evidence type="ECO:0000256" key="1">
    <source>
        <dbReference type="ARBA" id="ARBA00004429"/>
    </source>
</evidence>
<dbReference type="InterPro" id="IPR000515">
    <property type="entry name" value="MetI-like"/>
</dbReference>
<feature type="transmembrane region" description="Helical" evidence="9">
    <location>
        <begin position="152"/>
        <end position="173"/>
    </location>
</feature>
<comment type="similarity">
    <text evidence="2">Belongs to the binding-protein-dependent transport system permease family. HisMQ subfamily.</text>
</comment>
<dbReference type="CDD" id="cd06261">
    <property type="entry name" value="TM_PBP2"/>
    <property type="match status" value="1"/>
</dbReference>
<dbReference type="Gene3D" id="1.10.3720.10">
    <property type="entry name" value="MetI-like"/>
    <property type="match status" value="1"/>
</dbReference>
<gene>
    <name evidence="11" type="ordered locus">DMR_44810</name>
</gene>
<keyword evidence="3 9" id="KW-0813">Transport</keyword>
<feature type="domain" description="ABC transmembrane type-1" evidence="10">
    <location>
        <begin position="37"/>
        <end position="234"/>
    </location>
</feature>
<evidence type="ECO:0000256" key="4">
    <source>
        <dbReference type="ARBA" id="ARBA00022475"/>
    </source>
</evidence>
<dbReference type="Pfam" id="PF00528">
    <property type="entry name" value="BPD_transp_1"/>
    <property type="match status" value="1"/>
</dbReference>
<dbReference type="GO" id="GO:0006865">
    <property type="term" value="P:amino acid transport"/>
    <property type="evidence" value="ECO:0007669"/>
    <property type="project" value="UniProtKB-KW"/>
</dbReference>
<evidence type="ECO:0000313" key="11">
    <source>
        <dbReference type="EMBL" id="BAH77972.1"/>
    </source>
</evidence>
<keyword evidence="6" id="KW-0029">Amino-acid transport</keyword>
<evidence type="ECO:0000256" key="3">
    <source>
        <dbReference type="ARBA" id="ARBA00022448"/>
    </source>
</evidence>
<keyword evidence="4" id="KW-1003">Cell membrane</keyword>
<feature type="transmembrane region" description="Helical" evidence="9">
    <location>
        <begin position="68"/>
        <end position="93"/>
    </location>
</feature>
<evidence type="ECO:0000256" key="7">
    <source>
        <dbReference type="ARBA" id="ARBA00022989"/>
    </source>
</evidence>
<feature type="transmembrane region" description="Helical" evidence="9">
    <location>
        <begin position="113"/>
        <end position="131"/>
    </location>
</feature>
<dbReference type="STRING" id="573370.DMR_44810"/>
<keyword evidence="12" id="KW-1185">Reference proteome</keyword>
<dbReference type="InterPro" id="IPR010065">
    <property type="entry name" value="AA_ABC_transptr_permease_3TM"/>
</dbReference>
<dbReference type="GO" id="GO:0022857">
    <property type="term" value="F:transmembrane transporter activity"/>
    <property type="evidence" value="ECO:0007669"/>
    <property type="project" value="InterPro"/>
</dbReference>
<dbReference type="PROSITE" id="PS50928">
    <property type="entry name" value="ABC_TM1"/>
    <property type="match status" value="1"/>
</dbReference>
<dbReference type="Proteomes" id="UP000009071">
    <property type="component" value="Chromosome"/>
</dbReference>
<evidence type="ECO:0000256" key="2">
    <source>
        <dbReference type="ARBA" id="ARBA00010072"/>
    </source>
</evidence>
<evidence type="ECO:0000256" key="8">
    <source>
        <dbReference type="ARBA" id="ARBA00023136"/>
    </source>
</evidence>
<dbReference type="KEGG" id="dma:DMR_44810"/>
<name>C4XRQ6_SOLM1</name>
<keyword evidence="8 9" id="KW-0472">Membrane</keyword>
<keyword evidence="5 9" id="KW-0812">Transmembrane</keyword>
<evidence type="ECO:0000256" key="5">
    <source>
        <dbReference type="ARBA" id="ARBA00022692"/>
    </source>
</evidence>
<comment type="subcellular location">
    <subcellularLocation>
        <location evidence="1">Cell inner membrane</location>
        <topology evidence="1">Multi-pass membrane protein</topology>
    </subcellularLocation>
    <subcellularLocation>
        <location evidence="9">Cell membrane</location>
        <topology evidence="9">Multi-pass membrane protein</topology>
    </subcellularLocation>
</comment>
<sequence>MRRGPPRPPSGDESLAYQFDFGQVVSGEYGQWILSGLGVTLQISGISIVLSLALGTVIAVLRLSKVKPLVWFAASFTEFFRNTPLLVQIFFWYFGSYSVLPEAVNQWLYARDFEFACGVIALTVYTAAFIAEEIRSGIFSIPKNQLEASRACGLSFLQAMAYVILPQAFRVIIPPLISQFLNLIKNSSLVMTIGVMDLTYMARQIEAHTFHGFEAFTVSTLIYLTISLIVSLGVNLYNRRVLHVRSR</sequence>
<dbReference type="PANTHER" id="PTHR30614">
    <property type="entry name" value="MEMBRANE COMPONENT OF AMINO ACID ABC TRANSPORTER"/>
    <property type="match status" value="1"/>
</dbReference>
<dbReference type="AlphaFoldDB" id="C4XRQ6"/>
<dbReference type="SUPFAM" id="SSF161098">
    <property type="entry name" value="MetI-like"/>
    <property type="match status" value="1"/>
</dbReference>
<dbReference type="eggNOG" id="COG0765">
    <property type="taxonomic scope" value="Bacteria"/>
</dbReference>
<evidence type="ECO:0000256" key="6">
    <source>
        <dbReference type="ARBA" id="ARBA00022970"/>
    </source>
</evidence>
<dbReference type="HOGENOM" id="CLU_019602_1_3_7"/>
<evidence type="ECO:0000259" key="10">
    <source>
        <dbReference type="PROSITE" id="PS50928"/>
    </source>
</evidence>
<proteinExistence type="inferred from homology"/>
<organism evidence="11 12">
    <name type="scientific">Solidesulfovibrio magneticus (strain ATCC 700980 / DSM 13731 / RS-1)</name>
    <name type="common">Desulfovibrio magneticus</name>
    <dbReference type="NCBI Taxonomy" id="573370"/>
    <lineage>
        <taxon>Bacteria</taxon>
        <taxon>Pseudomonadati</taxon>
        <taxon>Thermodesulfobacteriota</taxon>
        <taxon>Desulfovibrionia</taxon>
        <taxon>Desulfovibrionales</taxon>
        <taxon>Desulfovibrionaceae</taxon>
        <taxon>Solidesulfovibrio</taxon>
    </lineage>
</organism>
<reference evidence="11 12" key="1">
    <citation type="journal article" date="2009" name="Genome Res.">
        <title>Whole genome sequence of Desulfovibrio magneticus strain RS-1 revealed common gene clusters in magnetotactic bacteria.</title>
        <authorList>
            <person name="Nakazawa H."/>
            <person name="Arakaki A."/>
            <person name="Narita-Yamada S."/>
            <person name="Yashiro I."/>
            <person name="Jinno K."/>
            <person name="Aoki N."/>
            <person name="Tsuruyama A."/>
            <person name="Okamura Y."/>
            <person name="Tanikawa S."/>
            <person name="Fujita N."/>
            <person name="Takeyama H."/>
            <person name="Matsunaga T."/>
        </authorList>
    </citation>
    <scope>NUCLEOTIDE SEQUENCE [LARGE SCALE GENOMIC DNA]</scope>
    <source>
        <strain evidence="12">ATCC 700980 / DSM 13731 / RS-1</strain>
    </source>
</reference>
<keyword evidence="7 9" id="KW-1133">Transmembrane helix</keyword>
<evidence type="ECO:0000256" key="9">
    <source>
        <dbReference type="RuleBase" id="RU363032"/>
    </source>
</evidence>
<dbReference type="InterPro" id="IPR035906">
    <property type="entry name" value="MetI-like_sf"/>
</dbReference>
<dbReference type="PANTHER" id="PTHR30614:SF0">
    <property type="entry name" value="L-CYSTINE TRANSPORT SYSTEM PERMEASE PROTEIN TCYL"/>
    <property type="match status" value="1"/>
</dbReference>
<dbReference type="GO" id="GO:0043190">
    <property type="term" value="C:ATP-binding cassette (ABC) transporter complex"/>
    <property type="evidence" value="ECO:0007669"/>
    <property type="project" value="InterPro"/>
</dbReference>
<feature type="transmembrane region" description="Helical" evidence="9">
    <location>
        <begin position="39"/>
        <end position="61"/>
    </location>
</feature>
<dbReference type="InterPro" id="IPR043429">
    <property type="entry name" value="ArtM/GltK/GlnP/TcyL/YhdX-like"/>
</dbReference>
<dbReference type="NCBIfam" id="TIGR01726">
    <property type="entry name" value="HEQRo_perm_3TM"/>
    <property type="match status" value="1"/>
</dbReference>
<evidence type="ECO:0000313" key="12">
    <source>
        <dbReference type="Proteomes" id="UP000009071"/>
    </source>
</evidence>
<feature type="transmembrane region" description="Helical" evidence="9">
    <location>
        <begin position="216"/>
        <end position="237"/>
    </location>
</feature>
<dbReference type="EMBL" id="AP010904">
    <property type="protein sequence ID" value="BAH77972.1"/>
    <property type="molecule type" value="Genomic_DNA"/>
</dbReference>
<accession>C4XRQ6</accession>